<evidence type="ECO:0000259" key="1">
    <source>
        <dbReference type="Pfam" id="PF10545"/>
    </source>
</evidence>
<dbReference type="Pfam" id="PF10545">
    <property type="entry name" value="MADF_DNA_bdg"/>
    <property type="match status" value="1"/>
</dbReference>
<dbReference type="Proteomes" id="UP000499080">
    <property type="component" value="Unassembled WGS sequence"/>
</dbReference>
<sequence length="118" mass="13374">MSAKEIISIDDDISIEVPIDKVNDIIQRHMNNESSDDDESFIQTRFGSLRSYFQKEERKEKANSGAAGFDFVPKWVYYQHLLFLKGCSMVAPSESTLGISIVEDEPQAKLTVSTIRII</sequence>
<protein>
    <recommendedName>
        <fullName evidence="1">MADF domain-containing protein</fullName>
    </recommendedName>
</protein>
<feature type="domain" description="MADF" evidence="1">
    <location>
        <begin position="26"/>
        <end position="84"/>
    </location>
</feature>
<dbReference type="OrthoDB" id="6487365at2759"/>
<evidence type="ECO:0000313" key="2">
    <source>
        <dbReference type="EMBL" id="GBL85187.1"/>
    </source>
</evidence>
<organism evidence="2 3">
    <name type="scientific">Araneus ventricosus</name>
    <name type="common">Orbweaver spider</name>
    <name type="synonym">Epeira ventricosa</name>
    <dbReference type="NCBI Taxonomy" id="182803"/>
    <lineage>
        <taxon>Eukaryota</taxon>
        <taxon>Metazoa</taxon>
        <taxon>Ecdysozoa</taxon>
        <taxon>Arthropoda</taxon>
        <taxon>Chelicerata</taxon>
        <taxon>Arachnida</taxon>
        <taxon>Araneae</taxon>
        <taxon>Araneomorphae</taxon>
        <taxon>Entelegynae</taxon>
        <taxon>Araneoidea</taxon>
        <taxon>Araneidae</taxon>
        <taxon>Araneus</taxon>
    </lineage>
</organism>
<dbReference type="EMBL" id="BGPR01000042">
    <property type="protein sequence ID" value="GBL85187.1"/>
    <property type="molecule type" value="Genomic_DNA"/>
</dbReference>
<proteinExistence type="predicted"/>
<dbReference type="AlphaFoldDB" id="A0A4Y2B023"/>
<reference evidence="2 3" key="1">
    <citation type="journal article" date="2019" name="Sci. Rep.">
        <title>Orb-weaving spider Araneus ventricosus genome elucidates the spidroin gene catalogue.</title>
        <authorList>
            <person name="Kono N."/>
            <person name="Nakamura H."/>
            <person name="Ohtoshi R."/>
            <person name="Moran D.A.P."/>
            <person name="Shinohara A."/>
            <person name="Yoshida Y."/>
            <person name="Fujiwara M."/>
            <person name="Mori M."/>
            <person name="Tomita M."/>
            <person name="Arakawa K."/>
        </authorList>
    </citation>
    <scope>NUCLEOTIDE SEQUENCE [LARGE SCALE GENOMIC DNA]</scope>
</reference>
<name>A0A4Y2B023_ARAVE</name>
<keyword evidence="3" id="KW-1185">Reference proteome</keyword>
<comment type="caution">
    <text evidence="2">The sequence shown here is derived from an EMBL/GenBank/DDBJ whole genome shotgun (WGS) entry which is preliminary data.</text>
</comment>
<gene>
    <name evidence="2" type="ORF">AVEN_222680_1</name>
</gene>
<evidence type="ECO:0000313" key="3">
    <source>
        <dbReference type="Proteomes" id="UP000499080"/>
    </source>
</evidence>
<dbReference type="InterPro" id="IPR006578">
    <property type="entry name" value="MADF-dom"/>
</dbReference>
<accession>A0A4Y2B023</accession>